<dbReference type="AlphaFoldDB" id="A0A7V8SV36"/>
<accession>A0A7V8SV36</accession>
<gene>
    <name evidence="1" type="ORF">HRJ53_00450</name>
</gene>
<protein>
    <submittedName>
        <fullName evidence="1">Uncharacterized protein</fullName>
    </submittedName>
</protein>
<name>A0A7V8SV36_9BACT</name>
<proteinExistence type="predicted"/>
<sequence>LDAVRLQIDGQLVAHYLYSAKELQALRKGGVQRIYVGNVATGDHKLDVLVDGKLEGGADFSRTGQFTFRKEVKPKMVGLTLSGPQSGNAPIKLGDW</sequence>
<feature type="non-terminal residue" evidence="1">
    <location>
        <position position="1"/>
    </location>
</feature>
<reference evidence="1" key="1">
    <citation type="submission" date="2020-06" db="EMBL/GenBank/DDBJ databases">
        <title>Legume-microbial interactions unlock mineral nutrients during tropical forest succession.</title>
        <authorList>
            <person name="Epihov D.Z."/>
        </authorList>
    </citation>
    <scope>NUCLEOTIDE SEQUENCE [LARGE SCALE GENOMIC DNA]</scope>
    <source>
        <strain evidence="1">Pan2503</strain>
    </source>
</reference>
<dbReference type="EMBL" id="JACDQQ010000046">
    <property type="protein sequence ID" value="MBA0083444.1"/>
    <property type="molecule type" value="Genomic_DNA"/>
</dbReference>
<dbReference type="Proteomes" id="UP000567293">
    <property type="component" value="Unassembled WGS sequence"/>
</dbReference>
<evidence type="ECO:0000313" key="2">
    <source>
        <dbReference type="Proteomes" id="UP000567293"/>
    </source>
</evidence>
<organism evidence="1 2">
    <name type="scientific">Candidatus Acidiferrum panamense</name>
    <dbReference type="NCBI Taxonomy" id="2741543"/>
    <lineage>
        <taxon>Bacteria</taxon>
        <taxon>Pseudomonadati</taxon>
        <taxon>Acidobacteriota</taxon>
        <taxon>Terriglobia</taxon>
        <taxon>Candidatus Acidiferrales</taxon>
        <taxon>Candidatus Acidiferrum</taxon>
    </lineage>
</organism>
<keyword evidence="2" id="KW-1185">Reference proteome</keyword>
<evidence type="ECO:0000313" key="1">
    <source>
        <dbReference type="EMBL" id="MBA0083444.1"/>
    </source>
</evidence>
<comment type="caution">
    <text evidence="1">The sequence shown here is derived from an EMBL/GenBank/DDBJ whole genome shotgun (WGS) entry which is preliminary data.</text>
</comment>